<evidence type="ECO:0000313" key="3">
    <source>
        <dbReference type="Proteomes" id="UP000735302"/>
    </source>
</evidence>
<keyword evidence="3" id="KW-1185">Reference proteome</keyword>
<gene>
    <name evidence="2" type="ORF">PoB_004756100</name>
</gene>
<protein>
    <submittedName>
        <fullName evidence="2">Uncharacterized protein</fullName>
    </submittedName>
</protein>
<organism evidence="2 3">
    <name type="scientific">Plakobranchus ocellatus</name>
    <dbReference type="NCBI Taxonomy" id="259542"/>
    <lineage>
        <taxon>Eukaryota</taxon>
        <taxon>Metazoa</taxon>
        <taxon>Spiralia</taxon>
        <taxon>Lophotrochozoa</taxon>
        <taxon>Mollusca</taxon>
        <taxon>Gastropoda</taxon>
        <taxon>Heterobranchia</taxon>
        <taxon>Euthyneura</taxon>
        <taxon>Panpulmonata</taxon>
        <taxon>Sacoglossa</taxon>
        <taxon>Placobranchoidea</taxon>
        <taxon>Plakobranchidae</taxon>
        <taxon>Plakobranchus</taxon>
    </lineage>
</organism>
<dbReference type="Proteomes" id="UP000735302">
    <property type="component" value="Unassembled WGS sequence"/>
</dbReference>
<dbReference type="AlphaFoldDB" id="A0AAV4BCG5"/>
<accession>A0AAV4BCG5</accession>
<feature type="compositionally biased region" description="Basic residues" evidence="1">
    <location>
        <begin position="57"/>
        <end position="67"/>
    </location>
</feature>
<comment type="caution">
    <text evidence="2">The sequence shown here is derived from an EMBL/GenBank/DDBJ whole genome shotgun (WGS) entry which is preliminary data.</text>
</comment>
<feature type="region of interest" description="Disordered" evidence="1">
    <location>
        <begin position="33"/>
        <end position="67"/>
    </location>
</feature>
<evidence type="ECO:0000313" key="2">
    <source>
        <dbReference type="EMBL" id="GFO21056.1"/>
    </source>
</evidence>
<reference evidence="2 3" key="1">
    <citation type="journal article" date="2021" name="Elife">
        <title>Chloroplast acquisition without the gene transfer in kleptoplastic sea slugs, Plakobranchus ocellatus.</title>
        <authorList>
            <person name="Maeda T."/>
            <person name="Takahashi S."/>
            <person name="Yoshida T."/>
            <person name="Shimamura S."/>
            <person name="Takaki Y."/>
            <person name="Nagai Y."/>
            <person name="Toyoda A."/>
            <person name="Suzuki Y."/>
            <person name="Arimoto A."/>
            <person name="Ishii H."/>
            <person name="Satoh N."/>
            <person name="Nishiyama T."/>
            <person name="Hasebe M."/>
            <person name="Maruyama T."/>
            <person name="Minagawa J."/>
            <person name="Obokata J."/>
            <person name="Shigenobu S."/>
        </authorList>
    </citation>
    <scope>NUCLEOTIDE SEQUENCE [LARGE SCALE GENOMIC DNA]</scope>
</reference>
<sequence length="133" mass="15301">MMSRLLVKPHPHHQMSQAGNEFAAKISYNSHGEDIPLVPPNALKKSETPREVTGNKQRGKYSHLRPHYKKEVYSSSTCRGRIHAYPSSTRRGCITTYTASTRRGRIRAYTASTYRKRCEEPRSDKSITRIRLQ</sequence>
<evidence type="ECO:0000256" key="1">
    <source>
        <dbReference type="SAM" id="MobiDB-lite"/>
    </source>
</evidence>
<proteinExistence type="predicted"/>
<name>A0AAV4BCG5_9GAST</name>
<dbReference type="EMBL" id="BLXT01005251">
    <property type="protein sequence ID" value="GFO21056.1"/>
    <property type="molecule type" value="Genomic_DNA"/>
</dbReference>